<dbReference type="GO" id="GO:0009639">
    <property type="term" value="P:response to red or far red light"/>
    <property type="evidence" value="ECO:0007669"/>
    <property type="project" value="InterPro"/>
</dbReference>
<dbReference type="GO" id="GO:0009959">
    <property type="term" value="P:negative gravitropism"/>
    <property type="evidence" value="ECO:0007669"/>
    <property type="project" value="InterPro"/>
</dbReference>
<evidence type="ECO:0000313" key="3">
    <source>
        <dbReference type="EMBL" id="CAH9133449.1"/>
    </source>
</evidence>
<keyword evidence="1" id="KW-0175">Coiled coil</keyword>
<dbReference type="PANTHER" id="PTHR31161">
    <property type="entry name" value="PROTEIN GRAVITROPIC IN THE LIGHT 1"/>
    <property type="match status" value="1"/>
</dbReference>
<dbReference type="AlphaFoldDB" id="A0AAV0FCV6"/>
<sequence>MVFTLSNIEQRLESLERSLELSREEIRTEMRALMDEKIQLLLEKMQSLEVQGSHRRRRGRSATPRRCHTSASVSSSNSGEKRVMARKEGIDMSDLKSELAETYANMHQEMENNQCQVETLQAKLAEVKDSQEDEKKELDVLWQRIRTATTLMTNLKVKAAVLAVPRLASIIRGIKQQDGNGLGELSQTSDHEARINLPNEQYPVHDKDEEVYMNELLSCVQTVTDIVETLVKRLILAESETALEKRKVTVGEEEIKKKTIQIESMSLKLEEMERFALGTNCVLNEMRQRVEELVEETLQQRQRAAENEEELCRVKRDFDSLKSYVSSLISVRETLLSSEKQFQTIERLFERLVEKTSQLESEKMQKEAEVGKLMQENVNLTALLDKKEAQLHALNEQCKVMALSASHF</sequence>
<proteinExistence type="predicted"/>
<name>A0AAV0FCV6_9ASTE</name>
<reference evidence="3" key="1">
    <citation type="submission" date="2022-07" db="EMBL/GenBank/DDBJ databases">
        <authorList>
            <person name="Macas J."/>
            <person name="Novak P."/>
            <person name="Neumann P."/>
        </authorList>
    </citation>
    <scope>NUCLEOTIDE SEQUENCE</scope>
</reference>
<dbReference type="Proteomes" id="UP001152523">
    <property type="component" value="Unassembled WGS sequence"/>
</dbReference>
<evidence type="ECO:0000256" key="2">
    <source>
        <dbReference type="SAM" id="MobiDB-lite"/>
    </source>
</evidence>
<feature type="region of interest" description="Disordered" evidence="2">
    <location>
        <begin position="49"/>
        <end position="83"/>
    </location>
</feature>
<keyword evidence="4" id="KW-1185">Reference proteome</keyword>
<comment type="caution">
    <text evidence="3">The sequence shown here is derived from an EMBL/GenBank/DDBJ whole genome shotgun (WGS) entry which is preliminary data.</text>
</comment>
<evidence type="ECO:0000313" key="4">
    <source>
        <dbReference type="Proteomes" id="UP001152523"/>
    </source>
</evidence>
<feature type="coiled-coil region" evidence="1">
    <location>
        <begin position="283"/>
        <end position="310"/>
    </location>
</feature>
<evidence type="ECO:0000256" key="1">
    <source>
        <dbReference type="SAM" id="Coils"/>
    </source>
</evidence>
<protein>
    <submittedName>
        <fullName evidence="3">Uncharacterized protein</fullName>
    </submittedName>
</protein>
<feature type="compositionally biased region" description="Polar residues" evidence="2">
    <location>
        <begin position="69"/>
        <end position="78"/>
    </location>
</feature>
<organism evidence="3 4">
    <name type="scientific">Cuscuta epithymum</name>
    <dbReference type="NCBI Taxonomy" id="186058"/>
    <lineage>
        <taxon>Eukaryota</taxon>
        <taxon>Viridiplantae</taxon>
        <taxon>Streptophyta</taxon>
        <taxon>Embryophyta</taxon>
        <taxon>Tracheophyta</taxon>
        <taxon>Spermatophyta</taxon>
        <taxon>Magnoliopsida</taxon>
        <taxon>eudicotyledons</taxon>
        <taxon>Gunneridae</taxon>
        <taxon>Pentapetalae</taxon>
        <taxon>asterids</taxon>
        <taxon>lamiids</taxon>
        <taxon>Solanales</taxon>
        <taxon>Convolvulaceae</taxon>
        <taxon>Cuscuteae</taxon>
        <taxon>Cuscuta</taxon>
        <taxon>Cuscuta subgen. Cuscuta</taxon>
    </lineage>
</organism>
<feature type="coiled-coil region" evidence="1">
    <location>
        <begin position="345"/>
        <end position="397"/>
    </location>
</feature>
<dbReference type="InterPro" id="IPR040225">
    <property type="entry name" value="GIL1-like"/>
</dbReference>
<gene>
    <name evidence="3" type="ORF">CEPIT_LOCUS32954</name>
</gene>
<dbReference type="EMBL" id="CAMAPF010000976">
    <property type="protein sequence ID" value="CAH9133449.1"/>
    <property type="molecule type" value="Genomic_DNA"/>
</dbReference>
<feature type="compositionally biased region" description="Basic residues" evidence="2">
    <location>
        <begin position="53"/>
        <end position="68"/>
    </location>
</feature>
<accession>A0AAV0FCV6</accession>
<feature type="coiled-coil region" evidence="1">
    <location>
        <begin position="103"/>
        <end position="137"/>
    </location>
</feature>